<dbReference type="InterPro" id="IPR029039">
    <property type="entry name" value="Flavoprotein-like_sf"/>
</dbReference>
<dbReference type="InterPro" id="IPR014063">
    <property type="entry name" value="Arsenate-R_ArsH"/>
</dbReference>
<proteinExistence type="predicted"/>
<feature type="domain" description="NADPH-dependent FMN reductase-like" evidence="1">
    <location>
        <begin position="44"/>
        <end position="187"/>
    </location>
</feature>
<name>A0A1I4CXM5_9HYPH</name>
<organism evidence="2 3">
    <name type="scientific">Neomesorhizobium albiziae</name>
    <dbReference type="NCBI Taxonomy" id="335020"/>
    <lineage>
        <taxon>Bacteria</taxon>
        <taxon>Pseudomonadati</taxon>
        <taxon>Pseudomonadota</taxon>
        <taxon>Alphaproteobacteria</taxon>
        <taxon>Hyphomicrobiales</taxon>
        <taxon>Phyllobacteriaceae</taxon>
        <taxon>Neomesorhizobium</taxon>
    </lineage>
</organism>
<dbReference type="InterPro" id="IPR005025">
    <property type="entry name" value="FMN_Rdtase-like_dom"/>
</dbReference>
<dbReference type="Pfam" id="PF03358">
    <property type="entry name" value="FMN_red"/>
    <property type="match status" value="1"/>
</dbReference>
<evidence type="ECO:0000313" key="3">
    <source>
        <dbReference type="Proteomes" id="UP000323300"/>
    </source>
</evidence>
<dbReference type="NCBIfam" id="TIGR02690">
    <property type="entry name" value="resist_ArsH"/>
    <property type="match status" value="1"/>
</dbReference>
<protein>
    <submittedName>
        <fullName evidence="2">Arsenical resistance protein ArsH</fullName>
    </submittedName>
</protein>
<dbReference type="SUPFAM" id="SSF52218">
    <property type="entry name" value="Flavoproteins"/>
    <property type="match status" value="1"/>
</dbReference>
<dbReference type="EMBL" id="FOSL01000014">
    <property type="protein sequence ID" value="SFK84746.1"/>
    <property type="molecule type" value="Genomic_DNA"/>
</dbReference>
<dbReference type="RefSeq" id="WP_280178014.1">
    <property type="nucleotide sequence ID" value="NZ_BSPE01000018.1"/>
</dbReference>
<keyword evidence="3" id="KW-1185">Reference proteome</keyword>
<dbReference type="Gene3D" id="3.40.50.360">
    <property type="match status" value="1"/>
</dbReference>
<dbReference type="PANTHER" id="PTHR43590">
    <property type="entry name" value="ARSENIC RESISTANCE PROTEIN ARSH (AFU_ORTHOLOGUE AFUA_5G15030)"/>
    <property type="match status" value="1"/>
</dbReference>
<dbReference type="PANTHER" id="PTHR43590:SF1">
    <property type="entry name" value="ARSENIC RESISTANCE PROTEIN ARSH (AFU_ORTHOLOGUE AFUA_5G15030)"/>
    <property type="match status" value="1"/>
</dbReference>
<dbReference type="GO" id="GO:0016655">
    <property type="term" value="F:oxidoreductase activity, acting on NAD(P)H, quinone or similar compound as acceptor"/>
    <property type="evidence" value="ECO:0007669"/>
    <property type="project" value="TreeGrafter"/>
</dbReference>
<dbReference type="Proteomes" id="UP000323300">
    <property type="component" value="Unassembled WGS sequence"/>
</dbReference>
<evidence type="ECO:0000313" key="2">
    <source>
        <dbReference type="EMBL" id="SFK84746.1"/>
    </source>
</evidence>
<sequence length="250" mass="28711">MRKDVALHNNDWMRVDTLPNIVEHQLHPIDEKALFDVPRSTHKPRILMLYGSLRERSYSRLVTEEAARILQRLGAEVQIYNPTGMPVPDAMSAHHQKVRELSDLSLWSEAHVWCSPERHGAMTDVMKAQIDWLALTQNGVHPAHGRTLAVVQISGGAQNFGRANQMRVFGRWMRIVTTPHQATIAEAVAEFDETGRMKASPYYNRIVDMMEELVKFTLLLRDRSAYLTDRYSERVESAEKLAKRVNQRSI</sequence>
<gene>
    <name evidence="2" type="ORF">SAMN04488498_114115</name>
</gene>
<dbReference type="AlphaFoldDB" id="A0A1I4CXM5"/>
<reference evidence="2 3" key="1">
    <citation type="submission" date="2016-10" db="EMBL/GenBank/DDBJ databases">
        <authorList>
            <person name="Varghese N."/>
            <person name="Submissions S."/>
        </authorList>
    </citation>
    <scope>NUCLEOTIDE SEQUENCE [LARGE SCALE GENOMIC DNA]</scope>
    <source>
        <strain evidence="2 3">DSM 21822</strain>
    </source>
</reference>
<accession>A0A1I4CXM5</accession>
<evidence type="ECO:0000259" key="1">
    <source>
        <dbReference type="Pfam" id="PF03358"/>
    </source>
</evidence>